<feature type="domain" description="MYND-type" evidence="5">
    <location>
        <begin position="238"/>
        <end position="283"/>
    </location>
</feature>
<dbReference type="Proteomes" id="UP000623467">
    <property type="component" value="Unassembled WGS sequence"/>
</dbReference>
<comment type="caution">
    <text evidence="6">The sequence shown here is derived from an EMBL/GenBank/DDBJ whole genome shotgun (WGS) entry which is preliminary data.</text>
</comment>
<dbReference type="Gene3D" id="6.10.140.2220">
    <property type="match status" value="1"/>
</dbReference>
<evidence type="ECO:0000313" key="7">
    <source>
        <dbReference type="Proteomes" id="UP000623467"/>
    </source>
</evidence>
<name>A0A8H6Y4Y5_9AGAR</name>
<dbReference type="EMBL" id="JACAZH010000012">
    <property type="protein sequence ID" value="KAF7353363.1"/>
    <property type="molecule type" value="Genomic_DNA"/>
</dbReference>
<accession>A0A8H6Y4Y5</accession>
<organism evidence="6 7">
    <name type="scientific">Mycena sanguinolenta</name>
    <dbReference type="NCBI Taxonomy" id="230812"/>
    <lineage>
        <taxon>Eukaryota</taxon>
        <taxon>Fungi</taxon>
        <taxon>Dikarya</taxon>
        <taxon>Basidiomycota</taxon>
        <taxon>Agaricomycotina</taxon>
        <taxon>Agaricomycetes</taxon>
        <taxon>Agaricomycetidae</taxon>
        <taxon>Agaricales</taxon>
        <taxon>Marasmiineae</taxon>
        <taxon>Mycenaceae</taxon>
        <taxon>Mycena</taxon>
    </lineage>
</organism>
<evidence type="ECO:0000256" key="4">
    <source>
        <dbReference type="PROSITE-ProRule" id="PRU00134"/>
    </source>
</evidence>
<keyword evidence="7" id="KW-1185">Reference proteome</keyword>
<dbReference type="GO" id="GO:0008270">
    <property type="term" value="F:zinc ion binding"/>
    <property type="evidence" value="ECO:0007669"/>
    <property type="project" value="UniProtKB-KW"/>
</dbReference>
<dbReference type="AlphaFoldDB" id="A0A8H6Y4Y5"/>
<keyword evidence="2 4" id="KW-0863">Zinc-finger</keyword>
<evidence type="ECO:0000256" key="2">
    <source>
        <dbReference type="ARBA" id="ARBA00022771"/>
    </source>
</evidence>
<dbReference type="OrthoDB" id="432970at2759"/>
<keyword evidence="3" id="KW-0862">Zinc</keyword>
<dbReference type="PROSITE" id="PS50865">
    <property type="entry name" value="ZF_MYND_2"/>
    <property type="match status" value="1"/>
</dbReference>
<dbReference type="InterPro" id="IPR002893">
    <property type="entry name" value="Znf_MYND"/>
</dbReference>
<reference evidence="6" key="1">
    <citation type="submission" date="2020-05" db="EMBL/GenBank/DDBJ databases">
        <title>Mycena genomes resolve the evolution of fungal bioluminescence.</title>
        <authorList>
            <person name="Tsai I.J."/>
        </authorList>
    </citation>
    <scope>NUCLEOTIDE SEQUENCE</scope>
    <source>
        <strain evidence="6">160909Yilan</strain>
    </source>
</reference>
<evidence type="ECO:0000259" key="5">
    <source>
        <dbReference type="PROSITE" id="PS50865"/>
    </source>
</evidence>
<keyword evidence="1" id="KW-0479">Metal-binding</keyword>
<protein>
    <submittedName>
        <fullName evidence="6">MYND-type domain-containing protein</fullName>
    </submittedName>
</protein>
<sequence>MRPRRIKVFSFQPPDDISNYVNQREYMQAKDSILDYHSAWCRGDEDRCRSLYIQCSKYFAENPGTSLVSGAANGDGEKRLEIAIRRLSGCAGFSRDIEVALSHLDTIINPNNEDPAINVSAELLVKAVSCAAFGHLALYEAAARTDDIQLANDHLYAAAIYADAAVSRGLISSTSLWVPSVLSSSAEHYNVDIRNSPRYRVFKNLWGAWDKLDEELAAEERKRSIKVAKAPNAYARAADGCGVQGTSKTALLRCGGQCPPEYKPSYCSKQCQTRAWPAHKRICKPGSKKRVVPPSDDDPIIEVDLDDPTAVDNEISIEGSAERFIDFPHSAQPGGRLTIVSRHFSPVYLRYLRELMSGGTQ</sequence>
<dbReference type="Pfam" id="PF01753">
    <property type="entry name" value="zf-MYND"/>
    <property type="match status" value="1"/>
</dbReference>
<evidence type="ECO:0000256" key="1">
    <source>
        <dbReference type="ARBA" id="ARBA00022723"/>
    </source>
</evidence>
<gene>
    <name evidence="6" type="ORF">MSAN_01524900</name>
</gene>
<evidence type="ECO:0000256" key="3">
    <source>
        <dbReference type="ARBA" id="ARBA00022833"/>
    </source>
</evidence>
<evidence type="ECO:0000313" key="6">
    <source>
        <dbReference type="EMBL" id="KAF7353363.1"/>
    </source>
</evidence>
<proteinExistence type="predicted"/>
<dbReference type="SUPFAM" id="SSF144232">
    <property type="entry name" value="HIT/MYND zinc finger-like"/>
    <property type="match status" value="1"/>
</dbReference>